<dbReference type="PANTHER" id="PTHR42998">
    <property type="entry name" value="TYPE I RESTRICTION ENZYME HINDVIIP M PROTEIN-RELATED"/>
    <property type="match status" value="1"/>
</dbReference>
<dbReference type="SUPFAM" id="SSF53335">
    <property type="entry name" value="S-adenosyl-L-methionine-dependent methyltransferases"/>
    <property type="match status" value="1"/>
</dbReference>
<keyword evidence="4" id="KW-0808">Transferase</keyword>
<gene>
    <name evidence="4" type="ORF">BleG1_3959</name>
</gene>
<evidence type="ECO:0000256" key="2">
    <source>
        <dbReference type="ARBA" id="ARBA00023125"/>
    </source>
</evidence>
<dbReference type="CDD" id="cd02440">
    <property type="entry name" value="AdoMet_MTases"/>
    <property type="match status" value="1"/>
</dbReference>
<evidence type="ECO:0000313" key="4">
    <source>
        <dbReference type="EMBL" id="AIC96506.1"/>
    </source>
</evidence>
<dbReference type="InterPro" id="IPR002052">
    <property type="entry name" value="DNA_methylase_N6_adenine_CS"/>
</dbReference>
<dbReference type="GO" id="GO:0032259">
    <property type="term" value="P:methylation"/>
    <property type="evidence" value="ECO:0007669"/>
    <property type="project" value="UniProtKB-KW"/>
</dbReference>
<dbReference type="PATRIC" id="fig|1246626.3.peg.3955"/>
<dbReference type="GO" id="GO:0009307">
    <property type="term" value="P:DNA restriction-modification system"/>
    <property type="evidence" value="ECO:0007669"/>
    <property type="project" value="UniProtKB-KW"/>
</dbReference>
<dbReference type="Gene3D" id="3.40.50.150">
    <property type="entry name" value="Vaccinia Virus protein VP39"/>
    <property type="match status" value="1"/>
</dbReference>
<dbReference type="Proteomes" id="UP000027142">
    <property type="component" value="Chromosome"/>
</dbReference>
<dbReference type="AlphaFoldDB" id="A0A060LZ29"/>
<dbReference type="PROSITE" id="PS00092">
    <property type="entry name" value="N6_MTASE"/>
    <property type="match status" value="1"/>
</dbReference>
<dbReference type="OrthoDB" id="9814572at2"/>
<reference evidence="4 5" key="1">
    <citation type="journal article" date="2014" name="Gene">
        <title>A comparative genomic analysis of the alkalitolerant soil bacterium Bacillus lehensis G1.</title>
        <authorList>
            <person name="Noor Y.M."/>
            <person name="Samsulrizal N.H."/>
            <person name="Jema'on N.A."/>
            <person name="Low K.O."/>
            <person name="Ramli A.N."/>
            <person name="Alias N.I."/>
            <person name="Damis S.I."/>
            <person name="Fuzi S.F."/>
            <person name="Isa M.N."/>
            <person name="Murad A.M."/>
            <person name="Raih M.F."/>
            <person name="Bakar F.D."/>
            <person name="Najimudin N."/>
            <person name="Mahadi N.M."/>
            <person name="Illias R.M."/>
        </authorList>
    </citation>
    <scope>NUCLEOTIDE SEQUENCE [LARGE SCALE GENOMIC DNA]</scope>
    <source>
        <strain evidence="4 5">G1</strain>
    </source>
</reference>
<dbReference type="InterPro" id="IPR003356">
    <property type="entry name" value="DNA_methylase_A-5"/>
</dbReference>
<dbReference type="Pfam" id="PF02384">
    <property type="entry name" value="N6_Mtase"/>
    <property type="match status" value="1"/>
</dbReference>
<proteinExistence type="predicted"/>
<dbReference type="SUPFAM" id="SSF116734">
    <property type="entry name" value="DNA methylase specificity domain"/>
    <property type="match status" value="1"/>
</dbReference>
<dbReference type="KEGG" id="ble:BleG1_3959"/>
<keyword evidence="2" id="KW-0238">DNA-binding</keyword>
<dbReference type="EMBL" id="CP003923">
    <property type="protein sequence ID" value="AIC96506.1"/>
    <property type="molecule type" value="Genomic_DNA"/>
</dbReference>
<keyword evidence="4" id="KW-0489">Methyltransferase</keyword>
<dbReference type="PANTHER" id="PTHR42998:SF1">
    <property type="entry name" value="TYPE I RESTRICTION ENZYME HINDI METHYLASE SUBUNIT"/>
    <property type="match status" value="1"/>
</dbReference>
<keyword evidence="5" id="KW-1185">Reference proteome</keyword>
<keyword evidence="1" id="KW-0680">Restriction system</keyword>
<dbReference type="STRING" id="1246626.BleG1_3959"/>
<sequence length="651" mass="74388">MLIHEKNNFKSSEVFSAKEVFKNIRNFLAGRFVGATKDDVLLNELIKLVFCNRYLTKKEDNDILIDPLDLAKVYREIFDKIKIQFPQIFESNEQLLLDPVSIEYVHNELNKLELFNLERDPIGDAYEIFIGENIKGQSGQFFTPKNAADTLVSLVAPKPTDKILDFACGAGGFLISVLKYYQKQNYSDQQIIQSLDNLHGIDKDDYLTNLARIHLATLTDKICKITMADSLVWDKDVLNNYYDQYDVILTNPPYGAKINSGSKETLSKFDLAYKWKKKEGSYLKTDVLNENVPPQVIFIEQAINKVRPGGKIGIVVPESLISSKKYSYVVQYIKEKCGIDLVIGMPEELFKTSGKGGTHTKTALLVLTKKDVKLKEPEYLFLAEAKWCGNDSRGRKIDKDDLPIIIDNYKRFSEVLKIEDYSDLGFSIKKDMVENFILSPRYYNPNVIIQQKKLSNTHNFVKIGDLIDQGIIEFKTGDEVGKAAYGTGLVPFVRTSDISNWEIKSDPKQAISEELYSKFKASQDIREGDILMVKDGTYLIGSSAIITKYDLKMVYQSHLYKIRLKEQNEFLLNPFYLLAILSSEFVQDQIKAKTFTQDIINSLGDRYKDLLIPIQKDKLKIDNISSIVKKSISERIEARELARKARIDVLN</sequence>
<dbReference type="REBASE" id="88498">
    <property type="entry name" value="M.BleG1ORF3959P"/>
</dbReference>
<dbReference type="HOGENOM" id="CLU_008343_0_1_9"/>
<dbReference type="InterPro" id="IPR044946">
    <property type="entry name" value="Restrct_endonuc_typeI_TRD_sf"/>
</dbReference>
<protein>
    <submittedName>
        <fullName evidence="4">N-6 DNA methylase</fullName>
    </submittedName>
</protein>
<feature type="domain" description="DNA methylase adenine-specific" evidence="3">
    <location>
        <begin position="119"/>
        <end position="416"/>
    </location>
</feature>
<evidence type="ECO:0000256" key="1">
    <source>
        <dbReference type="ARBA" id="ARBA00022747"/>
    </source>
</evidence>
<dbReference type="GO" id="GO:0003677">
    <property type="term" value="F:DNA binding"/>
    <property type="evidence" value="ECO:0007669"/>
    <property type="project" value="UniProtKB-KW"/>
</dbReference>
<name>A0A060LZ29_9BACI</name>
<organism evidence="4 5">
    <name type="scientific">Shouchella lehensis G1</name>
    <dbReference type="NCBI Taxonomy" id="1246626"/>
    <lineage>
        <taxon>Bacteria</taxon>
        <taxon>Bacillati</taxon>
        <taxon>Bacillota</taxon>
        <taxon>Bacilli</taxon>
        <taxon>Bacillales</taxon>
        <taxon>Bacillaceae</taxon>
        <taxon>Shouchella</taxon>
    </lineage>
</organism>
<dbReference type="InterPro" id="IPR029063">
    <property type="entry name" value="SAM-dependent_MTases_sf"/>
</dbReference>
<accession>A0A060LZ29</accession>
<dbReference type="eggNOG" id="COG0286">
    <property type="taxonomic scope" value="Bacteria"/>
</dbReference>
<dbReference type="RefSeq" id="WP_051667703.1">
    <property type="nucleotide sequence ID" value="NZ_CP003923.1"/>
</dbReference>
<dbReference type="GO" id="GO:0008170">
    <property type="term" value="F:N-methyltransferase activity"/>
    <property type="evidence" value="ECO:0007669"/>
    <property type="project" value="InterPro"/>
</dbReference>
<dbReference type="Gene3D" id="3.90.220.20">
    <property type="entry name" value="DNA methylase specificity domains"/>
    <property type="match status" value="1"/>
</dbReference>
<evidence type="ECO:0000313" key="5">
    <source>
        <dbReference type="Proteomes" id="UP000027142"/>
    </source>
</evidence>
<dbReference type="PRINTS" id="PR00507">
    <property type="entry name" value="N12N6MTFRASE"/>
</dbReference>
<evidence type="ECO:0000259" key="3">
    <source>
        <dbReference type="Pfam" id="PF02384"/>
    </source>
</evidence>
<dbReference type="eggNOG" id="COG0732">
    <property type="taxonomic scope" value="Bacteria"/>
</dbReference>
<dbReference type="InterPro" id="IPR052916">
    <property type="entry name" value="Type-I_RE_MTase_Subunit"/>
</dbReference>